<accession>A0A1X1SSR7</accession>
<reference evidence="6 7" key="1">
    <citation type="journal article" date="2019" name="Emerg. Microbes Infect.">
        <title>Comprehensive subspecies identification of 175 nontuberculous mycobacteria species based on 7547 genomic profiles.</title>
        <authorList>
            <person name="Matsumoto Y."/>
            <person name="Kinjo T."/>
            <person name="Motooka D."/>
            <person name="Nabeya D."/>
            <person name="Jung N."/>
            <person name="Uechi K."/>
            <person name="Horii T."/>
            <person name="Iida T."/>
            <person name="Fujita J."/>
            <person name="Nakamura S."/>
        </authorList>
    </citation>
    <scope>NUCLEOTIDE SEQUENCE [LARGE SCALE GENOMIC DNA]</scope>
    <source>
        <strain evidence="6 7">JCM 14738</strain>
    </source>
</reference>
<keyword evidence="2" id="KW-0479">Metal-binding</keyword>
<organism evidence="6 7">
    <name type="scientific">Mycobacterium conspicuum</name>
    <dbReference type="NCBI Taxonomy" id="44010"/>
    <lineage>
        <taxon>Bacteria</taxon>
        <taxon>Bacillati</taxon>
        <taxon>Actinomycetota</taxon>
        <taxon>Actinomycetes</taxon>
        <taxon>Mycobacteriales</taxon>
        <taxon>Mycobacteriaceae</taxon>
        <taxon>Mycobacterium</taxon>
    </lineage>
</organism>
<dbReference type="Pfam" id="PF18089">
    <property type="entry name" value="DAPG_hydrolase"/>
    <property type="match status" value="1"/>
</dbReference>
<comment type="similarity">
    <text evidence="5">Belongs to the DAPG/phloretin hydrolase family.</text>
</comment>
<evidence type="ECO:0000256" key="5">
    <source>
        <dbReference type="ARBA" id="ARBA00023459"/>
    </source>
</evidence>
<protein>
    <submittedName>
        <fullName evidence="6">Uncharacterized protein</fullName>
    </submittedName>
</protein>
<dbReference type="Proteomes" id="UP000467385">
    <property type="component" value="Chromosome"/>
</dbReference>
<dbReference type="GO" id="GO:0046872">
    <property type="term" value="F:metal ion binding"/>
    <property type="evidence" value="ECO:0007669"/>
    <property type="project" value="UniProtKB-KW"/>
</dbReference>
<evidence type="ECO:0000256" key="3">
    <source>
        <dbReference type="ARBA" id="ARBA00022801"/>
    </source>
</evidence>
<gene>
    <name evidence="6" type="ORF">MCNS_26210</name>
</gene>
<dbReference type="GO" id="GO:0016787">
    <property type="term" value="F:hydrolase activity"/>
    <property type="evidence" value="ECO:0007669"/>
    <property type="project" value="UniProtKB-KW"/>
</dbReference>
<keyword evidence="4" id="KW-0862">Zinc</keyword>
<sequence>MTGELYLGYRGDDANTPFGKFFKPEMAPLPKHVVEALQHGLQGGMALLAYEDAASVAEEGYQQTENGFGVLDDGSYQVSVLTDMPGVTPRMWSWWFGWHGCDTRRYKLWHPRAHLSAAWKDGKDDLSYIGRWSLISEYIGSSMLNGAIQFVAPAEMGCPPDSDDAVAICARLGASDAPVDVGWFIHHVRSTERGAEMRSRFWMGGSHIAVRKAPGVASRAVRPIAARVLGSPEVSARNLLVHCAQEMNHLAGFLPELYRAFGNE</sequence>
<dbReference type="EMBL" id="AP022613">
    <property type="protein sequence ID" value="BBZ39558.1"/>
    <property type="molecule type" value="Genomic_DNA"/>
</dbReference>
<evidence type="ECO:0000256" key="1">
    <source>
        <dbReference type="ARBA" id="ARBA00001947"/>
    </source>
</evidence>
<evidence type="ECO:0000313" key="6">
    <source>
        <dbReference type="EMBL" id="BBZ39558.1"/>
    </source>
</evidence>
<keyword evidence="3" id="KW-0378">Hydrolase</keyword>
<dbReference type="RefSeq" id="WP_085236530.1">
    <property type="nucleotide sequence ID" value="NZ_AP022613.1"/>
</dbReference>
<evidence type="ECO:0000313" key="7">
    <source>
        <dbReference type="Proteomes" id="UP000467385"/>
    </source>
</evidence>
<dbReference type="OrthoDB" id="2052122at2"/>
<proteinExistence type="inferred from homology"/>
<dbReference type="STRING" id="44010.AWC00_28130"/>
<keyword evidence="7" id="KW-1185">Reference proteome</keyword>
<evidence type="ECO:0000256" key="2">
    <source>
        <dbReference type="ARBA" id="ARBA00022723"/>
    </source>
</evidence>
<comment type="cofactor">
    <cofactor evidence="1">
        <name>Zn(2+)</name>
        <dbReference type="ChEBI" id="CHEBI:29105"/>
    </cofactor>
</comment>
<name>A0A1X1SSR7_9MYCO</name>
<dbReference type="AlphaFoldDB" id="A0A1X1SSR7"/>
<evidence type="ECO:0000256" key="4">
    <source>
        <dbReference type="ARBA" id="ARBA00022833"/>
    </source>
</evidence>
<dbReference type="InterPro" id="IPR041526">
    <property type="entry name" value="DAPG_hydrolase"/>
</dbReference>